<dbReference type="PANTHER" id="PTHR43861:SF1">
    <property type="entry name" value="TRANS-ACONITATE 2-METHYLTRANSFERASE"/>
    <property type="match status" value="1"/>
</dbReference>
<feature type="domain" description="Methyltransferase" evidence="4">
    <location>
        <begin position="38"/>
        <end position="130"/>
    </location>
</feature>
<dbReference type="CDD" id="cd02440">
    <property type="entry name" value="AdoMet_MTases"/>
    <property type="match status" value="1"/>
</dbReference>
<evidence type="ECO:0000259" key="4">
    <source>
        <dbReference type="Pfam" id="PF13649"/>
    </source>
</evidence>
<evidence type="ECO:0000256" key="1">
    <source>
        <dbReference type="ARBA" id="ARBA00022603"/>
    </source>
</evidence>
<dbReference type="AlphaFoldDB" id="A0A919J375"/>
<sequence length="197" mass="22711">MVAAPRTLRRRHRDPRPLVRRHPPAQQALDDFAPTGDVLELAAGTGWWTERLTNRARHVTAVDANTETLDLNRARDHHGDITFVQADIFTWTPPPAAYDVVFFSYWLSHVPAEHLDAFWHHVATALRPTGRVFLLDSYREARLDQDRQQRILSDGRAFHIVKRYWQPDELSALPGWHLTPTITTHRQVIYAHGAPAR</sequence>
<protein>
    <recommendedName>
        <fullName evidence="4">Methyltransferase domain-containing protein</fullName>
    </recommendedName>
</protein>
<dbReference type="PANTHER" id="PTHR43861">
    <property type="entry name" value="TRANS-ACONITATE 2-METHYLTRANSFERASE-RELATED"/>
    <property type="match status" value="1"/>
</dbReference>
<dbReference type="Gene3D" id="3.40.50.150">
    <property type="entry name" value="Vaccinia Virus protein VP39"/>
    <property type="match status" value="1"/>
</dbReference>
<evidence type="ECO:0000313" key="5">
    <source>
        <dbReference type="EMBL" id="GIE12532.1"/>
    </source>
</evidence>
<feature type="region of interest" description="Disordered" evidence="3">
    <location>
        <begin position="1"/>
        <end position="22"/>
    </location>
</feature>
<gene>
    <name evidence="5" type="ORF">Afe05nite_43720</name>
</gene>
<dbReference type="Pfam" id="PF13649">
    <property type="entry name" value="Methyltransf_25"/>
    <property type="match status" value="1"/>
</dbReference>
<name>A0A919J375_9ACTN</name>
<dbReference type="InterPro" id="IPR029063">
    <property type="entry name" value="SAM-dependent_MTases_sf"/>
</dbReference>
<dbReference type="InterPro" id="IPR041698">
    <property type="entry name" value="Methyltransf_25"/>
</dbReference>
<keyword evidence="6" id="KW-1185">Reference proteome</keyword>
<keyword evidence="2" id="KW-0808">Transferase</keyword>
<dbReference type="GO" id="GO:0032259">
    <property type="term" value="P:methylation"/>
    <property type="evidence" value="ECO:0007669"/>
    <property type="project" value="UniProtKB-KW"/>
</dbReference>
<proteinExistence type="predicted"/>
<reference evidence="5" key="1">
    <citation type="submission" date="2021-01" db="EMBL/GenBank/DDBJ databases">
        <title>Whole genome shotgun sequence of Actinoplanes ferrugineus NBRC 15555.</title>
        <authorList>
            <person name="Komaki H."/>
            <person name="Tamura T."/>
        </authorList>
    </citation>
    <scope>NUCLEOTIDE SEQUENCE</scope>
    <source>
        <strain evidence="5">NBRC 15555</strain>
    </source>
</reference>
<evidence type="ECO:0000256" key="3">
    <source>
        <dbReference type="SAM" id="MobiDB-lite"/>
    </source>
</evidence>
<comment type="caution">
    <text evidence="5">The sequence shown here is derived from an EMBL/GenBank/DDBJ whole genome shotgun (WGS) entry which is preliminary data.</text>
</comment>
<dbReference type="SUPFAM" id="SSF53335">
    <property type="entry name" value="S-adenosyl-L-methionine-dependent methyltransferases"/>
    <property type="match status" value="1"/>
</dbReference>
<evidence type="ECO:0000256" key="2">
    <source>
        <dbReference type="ARBA" id="ARBA00022679"/>
    </source>
</evidence>
<keyword evidence="1" id="KW-0489">Methyltransferase</keyword>
<evidence type="ECO:0000313" key="6">
    <source>
        <dbReference type="Proteomes" id="UP000598174"/>
    </source>
</evidence>
<dbReference type="EMBL" id="BOMM01000039">
    <property type="protein sequence ID" value="GIE12532.1"/>
    <property type="molecule type" value="Genomic_DNA"/>
</dbReference>
<organism evidence="5 6">
    <name type="scientific">Paractinoplanes ferrugineus</name>
    <dbReference type="NCBI Taxonomy" id="113564"/>
    <lineage>
        <taxon>Bacteria</taxon>
        <taxon>Bacillati</taxon>
        <taxon>Actinomycetota</taxon>
        <taxon>Actinomycetes</taxon>
        <taxon>Micromonosporales</taxon>
        <taxon>Micromonosporaceae</taxon>
        <taxon>Paractinoplanes</taxon>
    </lineage>
</organism>
<dbReference type="Proteomes" id="UP000598174">
    <property type="component" value="Unassembled WGS sequence"/>
</dbReference>
<feature type="compositionally biased region" description="Basic residues" evidence="3">
    <location>
        <begin position="7"/>
        <end position="22"/>
    </location>
</feature>
<accession>A0A919J375</accession>
<dbReference type="GO" id="GO:0008168">
    <property type="term" value="F:methyltransferase activity"/>
    <property type="evidence" value="ECO:0007669"/>
    <property type="project" value="UniProtKB-KW"/>
</dbReference>